<feature type="transmembrane region" description="Helical" evidence="1">
    <location>
        <begin position="6"/>
        <end position="31"/>
    </location>
</feature>
<protein>
    <submittedName>
        <fullName evidence="2">Uncharacterized protein</fullName>
    </submittedName>
</protein>
<dbReference type="AlphaFoldDB" id="A4CL72"/>
<dbReference type="EMBL" id="CP001712">
    <property type="protein sequence ID" value="EAR15621.1"/>
    <property type="molecule type" value="Genomic_DNA"/>
</dbReference>
<keyword evidence="3" id="KW-1185">Reference proteome</keyword>
<sequence length="39" mass="4932">MEQAFFEMILWILLTFVLAVLLPACLIWYLYRKYRNRHR</sequence>
<accession>A4CL72</accession>
<organism evidence="2 3">
    <name type="scientific">Robiginitalea biformata (strain ATCC BAA-864 / DSM 15991 / KCTC 12146 / HTCC2501)</name>
    <dbReference type="NCBI Taxonomy" id="313596"/>
    <lineage>
        <taxon>Bacteria</taxon>
        <taxon>Pseudomonadati</taxon>
        <taxon>Bacteroidota</taxon>
        <taxon>Flavobacteriia</taxon>
        <taxon>Flavobacteriales</taxon>
        <taxon>Flavobacteriaceae</taxon>
        <taxon>Robiginitalea</taxon>
    </lineage>
</organism>
<evidence type="ECO:0000256" key="1">
    <source>
        <dbReference type="SAM" id="Phobius"/>
    </source>
</evidence>
<evidence type="ECO:0000313" key="2">
    <source>
        <dbReference type="EMBL" id="EAR15621.1"/>
    </source>
</evidence>
<dbReference type="Proteomes" id="UP000009049">
    <property type="component" value="Chromosome"/>
</dbReference>
<name>A4CL72_ROBBH</name>
<evidence type="ECO:0000313" key="3">
    <source>
        <dbReference type="Proteomes" id="UP000009049"/>
    </source>
</evidence>
<dbReference type="HOGENOM" id="CLU_3316213_0_0_10"/>
<reference evidence="2 3" key="1">
    <citation type="journal article" date="2009" name="J. Bacteriol.">
        <title>Complete genome sequence of Robiginitalea biformata HTCC2501.</title>
        <authorList>
            <person name="Oh H.M."/>
            <person name="Giovannoni S.J."/>
            <person name="Lee K."/>
            <person name="Ferriera S."/>
            <person name="Johnson J."/>
            <person name="Cho J.C."/>
        </authorList>
    </citation>
    <scope>NUCLEOTIDE SEQUENCE [LARGE SCALE GENOMIC DNA]</scope>
    <source>
        <strain evidence="3">ATCC BAA-864 / HTCC2501 / KCTC 12146</strain>
    </source>
</reference>
<gene>
    <name evidence="2" type="ordered locus">RB2501_14874</name>
</gene>
<keyword evidence="1" id="KW-0472">Membrane</keyword>
<keyword evidence="1" id="KW-0812">Transmembrane</keyword>
<proteinExistence type="predicted"/>
<dbReference type="KEGG" id="rbi:RB2501_14874"/>
<keyword evidence="1" id="KW-1133">Transmembrane helix</keyword>